<reference evidence="20" key="1">
    <citation type="journal article" date="2021" name="Genome Biol. Evol.">
        <title>A High-Quality Reference Genome for a Parasitic Bivalve with Doubly Uniparental Inheritance (Bivalvia: Unionida).</title>
        <authorList>
            <person name="Smith C.H."/>
        </authorList>
    </citation>
    <scope>NUCLEOTIDE SEQUENCE</scope>
    <source>
        <strain evidence="20">CHS0354</strain>
    </source>
</reference>
<feature type="disulfide bond" evidence="13">
    <location>
        <begin position="595"/>
        <end position="604"/>
    </location>
</feature>
<dbReference type="PROSITE" id="PS01187">
    <property type="entry name" value="EGF_CA"/>
    <property type="match status" value="6"/>
</dbReference>
<keyword evidence="8" id="KW-0106">Calcium</keyword>
<dbReference type="GO" id="GO:0007219">
    <property type="term" value="P:Notch signaling pathway"/>
    <property type="evidence" value="ECO:0007669"/>
    <property type="project" value="TreeGrafter"/>
</dbReference>
<evidence type="ECO:0000256" key="10">
    <source>
        <dbReference type="ARBA" id="ARBA00023136"/>
    </source>
</evidence>
<evidence type="ECO:0000256" key="12">
    <source>
        <dbReference type="ARBA" id="ARBA00023180"/>
    </source>
</evidence>
<feature type="domain" description="EGF-like" evidence="18">
    <location>
        <begin position="379"/>
        <end position="415"/>
    </location>
</feature>
<feature type="disulfide bond" evidence="13">
    <location>
        <begin position="763"/>
        <end position="773"/>
    </location>
</feature>
<feature type="region of interest" description="Disordered" evidence="16">
    <location>
        <begin position="1318"/>
        <end position="1462"/>
    </location>
</feature>
<gene>
    <name evidence="20" type="ORF">CHS0354_005090</name>
</gene>
<dbReference type="EMBL" id="JAEAOA010000364">
    <property type="protein sequence ID" value="KAK3591884.1"/>
    <property type="molecule type" value="Genomic_DNA"/>
</dbReference>
<comment type="function">
    <text evidence="15">Putative Notch ligand involved in the mediation of Notch signaling.</text>
</comment>
<evidence type="ECO:0000256" key="6">
    <source>
        <dbReference type="ARBA" id="ARBA00022729"/>
    </source>
</evidence>
<dbReference type="GO" id="GO:0043235">
    <property type="term" value="C:receptor complex"/>
    <property type="evidence" value="ECO:0007669"/>
    <property type="project" value="TreeGrafter"/>
</dbReference>
<comment type="caution">
    <text evidence="13">Lacks conserved residue(s) required for the propagation of feature annotation.</text>
</comment>
<dbReference type="SUPFAM" id="SSF57184">
    <property type="entry name" value="Growth factor receptor domain"/>
    <property type="match status" value="2"/>
</dbReference>
<feature type="compositionally biased region" description="Polar residues" evidence="16">
    <location>
        <begin position="4339"/>
        <end position="4358"/>
    </location>
</feature>
<feature type="domain" description="EGF-like" evidence="18">
    <location>
        <begin position="531"/>
        <end position="567"/>
    </location>
</feature>
<dbReference type="InterPro" id="IPR000152">
    <property type="entry name" value="EGF-type_Asp/Asn_hydroxyl_site"/>
</dbReference>
<keyword evidence="10 15" id="KW-0472">Membrane</keyword>
<feature type="disulfide bond" evidence="13">
    <location>
        <begin position="672"/>
        <end position="681"/>
    </location>
</feature>
<feature type="disulfide bond" evidence="13">
    <location>
        <begin position="634"/>
        <end position="643"/>
    </location>
</feature>
<feature type="disulfide bond" evidence="13">
    <location>
        <begin position="443"/>
        <end position="452"/>
    </location>
</feature>
<evidence type="ECO:0000256" key="8">
    <source>
        <dbReference type="ARBA" id="ARBA00022837"/>
    </source>
</evidence>
<dbReference type="InterPro" id="IPR000742">
    <property type="entry name" value="EGF"/>
</dbReference>
<feature type="domain" description="EGF-like" evidence="18">
    <location>
        <begin position="303"/>
        <end position="339"/>
    </location>
</feature>
<feature type="disulfide bond" evidence="14">
    <location>
        <begin position="194"/>
        <end position="206"/>
    </location>
</feature>
<dbReference type="Pfam" id="PF01414">
    <property type="entry name" value="DSL"/>
    <property type="match status" value="1"/>
</dbReference>
<feature type="region of interest" description="Disordered" evidence="16">
    <location>
        <begin position="1027"/>
        <end position="1046"/>
    </location>
</feature>
<dbReference type="FunFam" id="2.10.25.10:FF:000472">
    <property type="entry name" value="Uncharacterized protein, isoform A"/>
    <property type="match status" value="2"/>
</dbReference>
<dbReference type="PROSITE" id="PS00010">
    <property type="entry name" value="ASX_HYDROXYL"/>
    <property type="match status" value="14"/>
</dbReference>
<feature type="disulfide bond" evidence="14">
    <location>
        <begin position="215"/>
        <end position="224"/>
    </location>
</feature>
<evidence type="ECO:0000256" key="2">
    <source>
        <dbReference type="ARBA" id="ARBA00022473"/>
    </source>
</evidence>
<evidence type="ECO:0000256" key="7">
    <source>
        <dbReference type="ARBA" id="ARBA00022737"/>
    </source>
</evidence>
<evidence type="ECO:0000256" key="16">
    <source>
        <dbReference type="SAM" id="MobiDB-lite"/>
    </source>
</evidence>
<feature type="region of interest" description="Disordered" evidence="16">
    <location>
        <begin position="3227"/>
        <end position="3255"/>
    </location>
</feature>
<feature type="domain" description="EGF-like" evidence="18">
    <location>
        <begin position="417"/>
        <end position="453"/>
    </location>
</feature>
<dbReference type="SMART" id="SM00181">
    <property type="entry name" value="EGF"/>
    <property type="match status" value="15"/>
</dbReference>
<feature type="disulfide bond" evidence="13">
    <location>
        <begin position="405"/>
        <end position="414"/>
    </location>
</feature>
<feature type="domain" description="DSL" evidence="19">
    <location>
        <begin position="179"/>
        <end position="224"/>
    </location>
</feature>
<feature type="compositionally biased region" description="Basic residues" evidence="16">
    <location>
        <begin position="4257"/>
        <end position="4270"/>
    </location>
</feature>
<dbReference type="InterPro" id="IPR001774">
    <property type="entry name" value="DSL"/>
</dbReference>
<feature type="region of interest" description="Disordered" evidence="16">
    <location>
        <begin position="3342"/>
        <end position="3364"/>
    </location>
</feature>
<feature type="compositionally biased region" description="Polar residues" evidence="16">
    <location>
        <begin position="3823"/>
        <end position="3838"/>
    </location>
</feature>
<protein>
    <recommendedName>
        <fullName evidence="15">Delta-like protein</fullName>
    </recommendedName>
</protein>
<evidence type="ECO:0000256" key="14">
    <source>
        <dbReference type="PROSITE-ProRule" id="PRU00377"/>
    </source>
</evidence>
<feature type="compositionally biased region" description="Basic and acidic residues" evidence="16">
    <location>
        <begin position="1945"/>
        <end position="1964"/>
    </location>
</feature>
<feature type="region of interest" description="Disordered" evidence="16">
    <location>
        <begin position="1490"/>
        <end position="1520"/>
    </location>
</feature>
<keyword evidence="12" id="KW-0325">Glycoprotein</keyword>
<feature type="region of interest" description="Disordered" evidence="16">
    <location>
        <begin position="1128"/>
        <end position="1151"/>
    </location>
</feature>
<feature type="domain" description="EGF-like" evidence="18">
    <location>
        <begin position="341"/>
        <end position="377"/>
    </location>
</feature>
<dbReference type="InterPro" id="IPR018097">
    <property type="entry name" value="EGF_Ca-bd_CS"/>
</dbReference>
<dbReference type="Proteomes" id="UP001195483">
    <property type="component" value="Unassembled WGS sequence"/>
</dbReference>
<feature type="region of interest" description="Disordered" evidence="16">
    <location>
        <begin position="4247"/>
        <end position="4278"/>
    </location>
</feature>
<feature type="domain" description="EGF-like" evidence="18">
    <location>
        <begin position="265"/>
        <end position="301"/>
    </location>
</feature>
<dbReference type="Gene3D" id="2.60.40.3510">
    <property type="match status" value="1"/>
</dbReference>
<dbReference type="InterPro" id="IPR009030">
    <property type="entry name" value="Growth_fac_rcpt_cys_sf"/>
</dbReference>
<dbReference type="FunFam" id="2.10.25.10:FF:000391">
    <property type="entry name" value="Weary, isoform C"/>
    <property type="match status" value="1"/>
</dbReference>
<feature type="domain" description="EGF-like" evidence="18">
    <location>
        <begin position="683"/>
        <end position="719"/>
    </location>
</feature>
<dbReference type="FunFam" id="2.10.25.140:FF:000001">
    <property type="entry name" value="Delta-like protein"/>
    <property type="match status" value="1"/>
</dbReference>
<feature type="region of interest" description="Disordered" evidence="16">
    <location>
        <begin position="3819"/>
        <end position="3845"/>
    </location>
</feature>
<dbReference type="FunFam" id="2.10.25.10:FF:000066">
    <property type="entry name" value="FAT atypical cadherin 4"/>
    <property type="match status" value="1"/>
</dbReference>
<feature type="disulfide bond" evidence="13">
    <location>
        <begin position="367"/>
        <end position="376"/>
    </location>
</feature>
<dbReference type="GO" id="GO:0005509">
    <property type="term" value="F:calcium ion binding"/>
    <property type="evidence" value="ECO:0007669"/>
    <property type="project" value="InterPro"/>
</dbReference>
<feature type="domain" description="EGF-like" evidence="18">
    <location>
        <begin position="455"/>
        <end position="491"/>
    </location>
</feature>
<feature type="disulfide bond" evidence="13">
    <location>
        <begin position="747"/>
        <end position="756"/>
    </location>
</feature>
<comment type="subcellular location">
    <subcellularLocation>
        <location evidence="1">Cell membrane</location>
        <topology evidence="1">Single-pass type I membrane protein</topology>
    </subcellularLocation>
    <subcellularLocation>
        <location evidence="15">Membrane</location>
        <topology evidence="15">Single-pass type I membrane protein</topology>
    </subcellularLocation>
</comment>
<feature type="compositionally biased region" description="Polar residues" evidence="16">
    <location>
        <begin position="1500"/>
        <end position="1516"/>
    </location>
</feature>
<proteinExistence type="predicted"/>
<feature type="disulfide bond" evidence="13">
    <location>
        <begin position="557"/>
        <end position="566"/>
    </location>
</feature>
<evidence type="ECO:0000256" key="5">
    <source>
        <dbReference type="ARBA" id="ARBA00022692"/>
    </source>
</evidence>
<keyword evidence="21" id="KW-1185">Reference proteome</keyword>
<dbReference type="FunFam" id="2.10.25.10:FF:000004">
    <property type="entry name" value="Neurogenic locus notch 1"/>
    <property type="match status" value="1"/>
</dbReference>
<name>A0AAE0VVV1_9BIVA</name>
<evidence type="ECO:0000256" key="4">
    <source>
        <dbReference type="ARBA" id="ARBA00022536"/>
    </source>
</evidence>
<evidence type="ECO:0000256" key="11">
    <source>
        <dbReference type="ARBA" id="ARBA00023157"/>
    </source>
</evidence>
<feature type="compositionally biased region" description="Basic and acidic residues" evidence="16">
    <location>
        <begin position="1030"/>
        <end position="1046"/>
    </location>
</feature>
<feature type="chain" id="PRO_5042042636" description="Delta-like protein" evidence="17">
    <location>
        <begin position="23"/>
        <end position="4721"/>
    </location>
</feature>
<keyword evidence="7 15" id="KW-0677">Repeat</keyword>
<dbReference type="SUPFAM" id="SSF57196">
    <property type="entry name" value="EGF/Laminin"/>
    <property type="match status" value="9"/>
</dbReference>
<feature type="compositionally biased region" description="Low complexity" evidence="16">
    <location>
        <begin position="3235"/>
        <end position="3248"/>
    </location>
</feature>
<dbReference type="PANTHER" id="PTHR45836:SF23">
    <property type="entry name" value="NEUROGENIC LOCUS NOTCH HOMOLOG PROTEIN 1"/>
    <property type="match status" value="1"/>
</dbReference>
<dbReference type="GO" id="GO:0009986">
    <property type="term" value="C:cell surface"/>
    <property type="evidence" value="ECO:0007669"/>
    <property type="project" value="TreeGrafter"/>
</dbReference>
<feature type="region of interest" description="Disordered" evidence="16">
    <location>
        <begin position="1944"/>
        <end position="1966"/>
    </location>
</feature>
<evidence type="ECO:0000256" key="13">
    <source>
        <dbReference type="PROSITE-ProRule" id="PRU00076"/>
    </source>
</evidence>
<feature type="domain" description="EGF-like" evidence="18">
    <location>
        <begin position="493"/>
        <end position="529"/>
    </location>
</feature>
<dbReference type="Pfam" id="PF00008">
    <property type="entry name" value="EGF"/>
    <property type="match status" value="10"/>
</dbReference>
<dbReference type="InterPro" id="IPR001881">
    <property type="entry name" value="EGF-like_Ca-bd_dom"/>
</dbReference>
<keyword evidence="3" id="KW-1003">Cell membrane</keyword>
<keyword evidence="5 15" id="KW-0812">Transmembrane</keyword>
<keyword evidence="9 15" id="KW-1133">Transmembrane helix</keyword>
<feature type="disulfide bond" evidence="14">
    <location>
        <begin position="181"/>
        <end position="190"/>
    </location>
</feature>
<dbReference type="CDD" id="cd00054">
    <property type="entry name" value="EGF_CA"/>
    <property type="match status" value="15"/>
</dbReference>
<feature type="compositionally biased region" description="Polar residues" evidence="16">
    <location>
        <begin position="2466"/>
        <end position="2480"/>
    </location>
</feature>
<dbReference type="InterPro" id="IPR013032">
    <property type="entry name" value="EGF-like_CS"/>
</dbReference>
<feature type="domain" description="EGF-like" evidence="18">
    <location>
        <begin position="608"/>
        <end position="644"/>
    </location>
</feature>
<feature type="compositionally biased region" description="Polar residues" evidence="16">
    <location>
        <begin position="1322"/>
        <end position="1338"/>
    </location>
</feature>
<keyword evidence="4 13" id="KW-0245">EGF-like domain</keyword>
<dbReference type="InterPro" id="IPR051355">
    <property type="entry name" value="Notch/Slit_guidance"/>
</dbReference>
<evidence type="ECO:0000259" key="18">
    <source>
        <dbReference type="PROSITE" id="PS50026"/>
    </source>
</evidence>
<keyword evidence="6 15" id="KW-0732">Signal</keyword>
<feature type="signal peptide" evidence="17">
    <location>
        <begin position="1"/>
        <end position="22"/>
    </location>
</feature>
<dbReference type="SMART" id="SM00179">
    <property type="entry name" value="EGF_CA"/>
    <property type="match status" value="15"/>
</dbReference>
<feature type="compositionally biased region" description="Basic and acidic residues" evidence="16">
    <location>
        <begin position="3048"/>
        <end position="3067"/>
    </location>
</feature>
<feature type="region of interest" description="Disordered" evidence="16">
    <location>
        <begin position="4334"/>
        <end position="4358"/>
    </location>
</feature>
<comment type="caution">
    <text evidence="20">The sequence shown here is derived from an EMBL/GenBank/DDBJ whole genome shotgun (WGS) entry which is preliminary data.</text>
</comment>
<feature type="domain" description="EGF-like" evidence="18">
    <location>
        <begin position="721"/>
        <end position="757"/>
    </location>
</feature>
<feature type="disulfide bond" evidence="13">
    <location>
        <begin position="709"/>
        <end position="718"/>
    </location>
</feature>
<feature type="disulfide bond" evidence="13">
    <location>
        <begin position="481"/>
        <end position="490"/>
    </location>
</feature>
<feature type="compositionally biased region" description="Basic and acidic residues" evidence="16">
    <location>
        <begin position="3342"/>
        <end position="3351"/>
    </location>
</feature>
<feature type="domain" description="EGF-like" evidence="18">
    <location>
        <begin position="227"/>
        <end position="263"/>
    </location>
</feature>
<feature type="disulfide bond" evidence="13">
    <location>
        <begin position="253"/>
        <end position="262"/>
    </location>
</feature>
<feature type="disulfide bond" evidence="13">
    <location>
        <begin position="329"/>
        <end position="338"/>
    </location>
</feature>
<dbReference type="FunFam" id="2.10.25.10:FF:000109">
    <property type="entry name" value="Notch homolog 4, [Drosophila]"/>
    <property type="match status" value="1"/>
</dbReference>
<keyword evidence="2 15" id="KW-0217">Developmental protein</keyword>
<dbReference type="PROSITE" id="PS01186">
    <property type="entry name" value="EGF_2"/>
    <property type="match status" value="13"/>
</dbReference>
<dbReference type="Gene3D" id="2.10.25.140">
    <property type="match status" value="1"/>
</dbReference>
<reference evidence="20" key="2">
    <citation type="journal article" date="2021" name="Genome Biol. Evol.">
        <title>Developing a high-quality reference genome for a parasitic bivalve with doubly uniparental inheritance (Bivalvia: Unionida).</title>
        <authorList>
            <person name="Smith C.H."/>
        </authorList>
    </citation>
    <scope>NUCLEOTIDE SEQUENCE</scope>
    <source>
        <strain evidence="20">CHS0354</strain>
        <tissue evidence="20">Mantle</tissue>
    </source>
</reference>
<accession>A0AAE0VVV1</accession>
<dbReference type="FunFam" id="2.10.25.10:FF:000143">
    <property type="entry name" value="Protein crumbs 1"/>
    <property type="match status" value="3"/>
</dbReference>
<feature type="domain" description="EGF-like" evidence="18">
    <location>
        <begin position="569"/>
        <end position="605"/>
    </location>
</feature>
<evidence type="ECO:0000256" key="3">
    <source>
        <dbReference type="ARBA" id="ARBA00022475"/>
    </source>
</evidence>
<reference evidence="20" key="3">
    <citation type="submission" date="2023-05" db="EMBL/GenBank/DDBJ databases">
        <authorList>
            <person name="Smith C.H."/>
        </authorList>
    </citation>
    <scope>NUCLEOTIDE SEQUENCE</scope>
    <source>
        <strain evidence="20">CHS0354</strain>
        <tissue evidence="20">Mantle</tissue>
    </source>
</reference>
<dbReference type="SMART" id="SM00051">
    <property type="entry name" value="DSL"/>
    <property type="match status" value="1"/>
</dbReference>
<keyword evidence="11 13" id="KW-1015">Disulfide bond</keyword>
<dbReference type="GO" id="GO:0005886">
    <property type="term" value="C:plasma membrane"/>
    <property type="evidence" value="ECO:0007669"/>
    <property type="project" value="UniProtKB-SubCell"/>
</dbReference>
<evidence type="ECO:0000256" key="17">
    <source>
        <dbReference type="SAM" id="SignalP"/>
    </source>
</evidence>
<feature type="disulfide bond" evidence="13">
    <location>
        <begin position="519"/>
        <end position="528"/>
    </location>
</feature>
<dbReference type="FunFam" id="2.10.25.10:FF:000327">
    <property type="entry name" value="neurogenic locus notch homolog protein 4"/>
    <property type="match status" value="1"/>
</dbReference>
<dbReference type="Gene3D" id="2.10.25.10">
    <property type="entry name" value="Laminin"/>
    <property type="match status" value="15"/>
</dbReference>
<evidence type="ECO:0000256" key="1">
    <source>
        <dbReference type="ARBA" id="ARBA00004251"/>
    </source>
</evidence>
<feature type="region of interest" description="Disordered" evidence="16">
    <location>
        <begin position="1845"/>
        <end position="1866"/>
    </location>
</feature>
<dbReference type="PROSITE" id="PS51051">
    <property type="entry name" value="DSL"/>
    <property type="match status" value="1"/>
</dbReference>
<feature type="domain" description="EGF-like" evidence="18">
    <location>
        <begin position="646"/>
        <end position="682"/>
    </location>
</feature>
<feature type="region of interest" description="Disordered" evidence="16">
    <location>
        <begin position="3047"/>
        <end position="3067"/>
    </location>
</feature>
<dbReference type="Pfam" id="PF12661">
    <property type="entry name" value="hEGF"/>
    <property type="match status" value="4"/>
</dbReference>
<feature type="compositionally biased region" description="Low complexity" evidence="16">
    <location>
        <begin position="1130"/>
        <end position="1151"/>
    </location>
</feature>
<dbReference type="FunFam" id="2.10.25.10:FF:000279">
    <property type="entry name" value="Neurogenic locus notch 1"/>
    <property type="match status" value="1"/>
</dbReference>
<evidence type="ECO:0000313" key="20">
    <source>
        <dbReference type="EMBL" id="KAK3591884.1"/>
    </source>
</evidence>
<sequence length="4721" mass="517451">MSTRFFWPLTLCIFTAFQLVTGEGYIEANLVMFKNFEGKRFDGKCCDKAGFWSWGREDGCTKPCDHSLVICFGNHTQSSDMNACEFGREETGSIGGNEIHFDGKVGKMNNPLKFPFHQWPGFVKLKVDVKDLDEENTYDFVDHFEFQYRTRDLRKEIDAPIENLVLTGSRSRFDMKLKVFCDTNFFGSDCSIYCKPTDDETGHYTCDPVTGERICKLGWRGDDCLANIDDCLGHRCYYGATCLDGFNYYTCKCPPGRTGLLCDAEVNECVSSPCQNGGRCHDGLNGFHCTCRPGFLGFTCEINLNECLSTPCLNGGTCEDAINGFRCTCPSGFSGHTCEIEENECDSNHCVQASECIDLRSDYMCVCLSGYTGKDCNFNIDECSSSPCLNGGWCNDKINSYDCVCQPGFTGKHCDELINFCTPTSCKNSGTCISVLNGINCKCAPGYTGRLCETEINECVSFPCLNGGRCLDLIDGFKCECTDVFTGMFCSEMINYCESFPCQNGATCVNGHGLYACNCSSGFVGNNCEIEFNECLSNPCQNNGKCVDLVGKFKCECPNGFGGDECEVDIDECEISPCQNDGECLNFLGEYRCLCADGFIGDNCETELVNECLTSPCANSAKCADLSIGFSCICPSGFTGPLCENDVEECASSPCTNGGVCLDRANSYLCICDPGFTGRQCQNIDFCYKSLCQNGGVCSNDDDGFVCTCTEGFTGKYCELEVDECLENPCVNGGVCIDLIAAFMCDCVPGYTGYFCEMEIDECKSSPCQNGKCQDELDGYRCVCYEGFTGINCNSLILTVGPTYVSTATTSVRSSVSSTDKTISSVNTIYELTSFLSEYGSDFKSDSATQSTKPETSPNAEQAESIWTNFTTHRTVPLTTKGIFESSAASTSTTETSKTKRVGDFELFTMTQHKTQAFFPETKHSTLSATINNVTTFDNITSNIPETDRAYVQESRDITSSKQTSISLNISDDLSNEYGKEQVSSGEYFQEMVVTSEKSRTFDSRGQTSVSSSEVFKVEISSEEEISGDFQDKYKPSEEGFGDVDNKENYNSSSGLVEENNFSGYIVSGDFQEKYVFFEVGSGDPANSGEANISSRGYFEEQIVVSGDEGSYYLQKTYVKPVDESGYVTSSGEGEASSGLAKVELSSGDESSSDLPVRHILVGEGSGNFSDSGELDISSAAPFEVQISSGDESSGRIEEIHISFGQGSVDIQDSLEIRPSIAKSDEKPLYSGDESSGLLIDTHVSSGEGSSDFREKYVLSEESSGDIESGLAGIEVSSGKESSGRIEEIHISSGQGSGDIQGSLEIRPSIARSDEEPIFSGEESSGQLIDTHVSSGEGSSDFREKYVLSEESSGDIESGLAGIEVSSGDESSGRIEEIHISSGQGSGDIQDSLEIRPSIAKSDEKPLYSGEESSGLLIDTHVSSGEGSSDYREKYELSEESSGDIESGLAGIEVSSGDESSGRIEEIHISSGQGSGDIQDSLEIRPSIARSDEEPIFSGEESSGQLIDTRVSSGEGSSDFREKYVLSEESSGDIESGLVGVEVSSGNESSGRIEEIHISSGQGSGDIQDSLEIRPSIARSDEEPIFSGEESSGLLIDTHVSKGEGSSDFREKYMLSEESSGDIASGLADIEFSSGDEISRRIEEIHIYSGQGSGDIQDSLEIKKSISGSGAKLVFSGEESNGLFRDAHVSSGEGSSDFSGRGETETWVDGLYIKAIGLTNDGSADFEVIHVSSGDDFGEFASSGYFTEVGSDDFQIRKEDSGRGYLEEIHTSSGQGFDDTVGSGETHTLSSGYFEVHIPYSGAISSSGEPGFSSGESSGDLQVEINTLSSGLLFSGDHDEKELSKLKESDEKKIPSEDKGSGNLHEINVSSGEEISGFEDILSTVLPELVYSRLGSGDAEITSDDMKVVSRFEEGTERLKEINVSSGQDSDEFMDAMMTQLPDVFPKEDGRGETESSGFEREASSGDLMEVRVSSENFIDFMQVSSTTETSLKKDGGGETESSTFKETILSIDCVSGSITDCKGFSGDFNVMASTTETRIFYKDESSAESTKSYLNKTMILSGNETLNISSGEWPVDLEEITDTSSHKLPSSEETSSVVSDGIETLEDITKIYDTMREGSYSKREFASSHAPALSHSGEEDIKTDMQFIDSGVVRDSSGEGSGVSVMHITGTSGEGPADPIDTARETNREISESADTSGVSESLSKVSYEYQTFSGNKSSDATQEEKYLKATLGTLTPATVYGGGKHAEIEISPTSNEASDLHVSSGDESSGEIDVIRIYSEEPSGSGEGSGDLRIFFNQSFKNSTVTGARIEDLQWSGKYRIASSAFISTTHLRDRDIPESKQDEPSVFFSGDGSRDVMSGGLSQMYSSGDQRGEIYQFSESGSGEISKIPIDLSMDSVESNSKTVITALNASETATNDPTMLSLIQFLTTQDYFEFDMISFDLSDMLLIPIQIIPPEKDVSGKMSPSVQLSPATPTMSSEEDDAYLTEKLYTIKLLPSTNKDTPINALTLTTMTIPNKMGSVSYSKTYSSTNHIPYIVKSTSSHATDVITEESASGGLSFKSLESILHYKTATATTRMSTDTFSSNSVEDTATKQNKFDYTNTKFTKQFSEAQKVSTQATKGTITTSHRDMNIPYSKSGITEDSFEAKTTLYDKCMSSFVHKENCIFLFPPTPPPPHPMFSIMTPVDDVGSISIKTAPTAQSPVLKYEMETYTSLVSTNDDAKSGKDESRIIHQITDQGKETYAQHEFKKGTSLTIESAAEIATSASTKIPMTRAVLYTTTGPVDVAFSVESIEKTTESPQVTTADITFEPIIKQQETSISEKINEPNTENTTDGQITISADRSTDHIYIKQETIKADVKMEKNVKILENRNITKPPTERDTPGILHKMPVTADKQQEFSSIDTILKTSISSAKTNWVSITDQQKEHLDVTEKAKMELKVTKIKEIQTTDTTMVQSTEEFESASRDKTIDLEIKRPEQKFEGINKEQTMLKKELIKENDTTSGPAIKHDITRAERTSPELFDSTVATTAFTTTILTGEIITDESLEEKTTTHSPHFDKTSFHGQAHDVPKLSTQVSKFKHVYTIKRLEELDTAITQEPIQITMQKTETTSTDKTEASTEHQSTKLYFKSTGQTTKRLATIFAHDSDVPGTEKRTMRQDDKTTKRSTQNFGMLTNATIGKSTYKDITEETRKVTTGIVTQKRKKPITTSKKMALITTLKPVVLPPTSTTGLRATSTKSPTVTTTTSIKSKRPDKTVVPTTAKDVANEQRKLYDITHINTSVPSADQNETTKHTNITDIRNTAETTEMSMQILPVKTTYAPIIRIAEGTLIDQAETGEFGKDMTQRSHDKNTTSMPETKYEHTQTISVRKVTKMDPKNPDQHFIESTDRQIELHEDAIKQKTDQRMLNETYTAVVTSKKTTIGLRETSVPGKIRWSTSAKVQTDAADRVTETHIGMILTENVPEDIVASEKSITDIIATFKTSKLQTMKPDVLTNVQKVSKTTPTEAFTATLNVTSYPPTHMPNTTVTVSRYTDIPTVTVSRNITSLSSLNEETTTSIYGAEKTQILKNISGNVTQKFPDELKASIFDKHRIEATEDYLITNKVYTSVTTEKSSLAEEETTLVPHVDLNTLVSNVTTILSVLELETKTDHAHNSSVPWKETGDSTMTSASKAEESETDIFNKTATHYNEKIYAKVADAQTKAISTKASETQSTSASPKQTLLTTKVLLPGNQVTLTSSQRIDLVTPKREEKTKSSEIPKQRTESTKKYLIANTEYASVTTEKSSLAEETFTLVPYIDLNTLLTNETTLLPALQLDTKTDHAHNSSLSWRETGDSSMTPVSKAEESETDIFNKTATYYSKKIDANVTNAQTKAISTKSSETQSTSASPKQTLLTTKVLLPGNQATLTSSQRIDLVTPKREEKTRSTEIPKQRTESTKKYLIANTEYASVTTEKSSMTEETFSLVPHIDLNTLLTNETTLLPALQLDTKIDHAHNSSLSWRETGDSTMTPLSKAEESETDIFNKTATHYSEKIDANVTNAQTKAISTKSSETQSTSASPKQTLLTTKVLLPGNQATLTSSQRIDLVTPKREEKTRSTEIPKQRTESTKKYLIANTEYASVTTEKSSMTEETFSLVPHIDLNTLLTNETTLLPALQLDTKIDHAHNSSLSWRETGDSTMTPVSKAEESETDIFNKTATHYSEKIDANVTNAQTKAISTNASETQSISASPNQMLLTTKVLLPSHQITLTPRRRIEDLMSPKRKKKTKSTKKPKQNSSTRTLKVVASLSTSTTSKSVFITKIITPALVIGSHPTAIHVKETATTHKPEEHKIITISPEREQTSRPASPEWSSPTFGDKVSSTPTTLKVLPKEQIALPSQSPWMPPIETTSTITPSVTPSTEGHVTDQVPQILSTWIDLDTHPTVKPITVHLKNIFEWMTKVYNQFTVSVTSITTDMRTTVPPLTIMGSKSVKNYTNIEQALHKMLTNTSDSTEMNASSTTINDLRPPYFRDLGQIEPIKVNDSEDMVTTTPKYWPLSTVSGMDKQLHIDLAPINNSYIRKEVYLYGNINKTEFIKNGSLVLHHPVVKVTIFRAVATIANTCFQYAAVSYQKARSVVQETTVAVYHSARELFLQTLDKIKILWKYCERGIRTVMRYPSVIIRHKMIERLQAAKEQLNEFYKRGREILKNTVDRIGEDVDQYFTQLTERYKSNYESIYSNIERNYRV</sequence>
<feature type="disulfide bond" evidence="13">
    <location>
        <begin position="291"/>
        <end position="300"/>
    </location>
</feature>
<dbReference type="GO" id="GO:0007411">
    <property type="term" value="P:axon guidance"/>
    <property type="evidence" value="ECO:0007669"/>
    <property type="project" value="TreeGrafter"/>
</dbReference>
<evidence type="ECO:0000313" key="21">
    <source>
        <dbReference type="Proteomes" id="UP001195483"/>
    </source>
</evidence>
<feature type="region of interest" description="Disordered" evidence="16">
    <location>
        <begin position="2462"/>
        <end position="2483"/>
    </location>
</feature>
<feature type="region of interest" description="Disordered" evidence="16">
    <location>
        <begin position="3652"/>
        <end position="3674"/>
    </location>
</feature>
<organism evidence="20 21">
    <name type="scientific">Potamilus streckersoni</name>
    <dbReference type="NCBI Taxonomy" id="2493646"/>
    <lineage>
        <taxon>Eukaryota</taxon>
        <taxon>Metazoa</taxon>
        <taxon>Spiralia</taxon>
        <taxon>Lophotrochozoa</taxon>
        <taxon>Mollusca</taxon>
        <taxon>Bivalvia</taxon>
        <taxon>Autobranchia</taxon>
        <taxon>Heteroconchia</taxon>
        <taxon>Palaeoheterodonta</taxon>
        <taxon>Unionida</taxon>
        <taxon>Unionoidea</taxon>
        <taxon>Unionidae</taxon>
        <taxon>Ambleminae</taxon>
        <taxon>Lampsilini</taxon>
        <taxon>Potamilus</taxon>
    </lineage>
</organism>
<dbReference type="PRINTS" id="PR01983">
    <property type="entry name" value="NOTCH"/>
</dbReference>
<dbReference type="PANTHER" id="PTHR45836">
    <property type="entry name" value="SLIT HOMOLOG"/>
    <property type="match status" value="1"/>
</dbReference>
<feature type="domain" description="EGF-like" evidence="18">
    <location>
        <begin position="759"/>
        <end position="794"/>
    </location>
</feature>
<feature type="compositionally biased region" description="Low complexity" evidence="16">
    <location>
        <begin position="1380"/>
        <end position="1392"/>
    </location>
</feature>
<evidence type="ECO:0000259" key="19">
    <source>
        <dbReference type="PROSITE" id="PS51051"/>
    </source>
</evidence>
<feature type="compositionally biased region" description="Basic and acidic residues" evidence="16">
    <location>
        <begin position="1845"/>
        <end position="1860"/>
    </location>
</feature>
<feature type="disulfide bond" evidence="13">
    <location>
        <begin position="784"/>
        <end position="793"/>
    </location>
</feature>
<evidence type="ECO:0000256" key="9">
    <source>
        <dbReference type="ARBA" id="ARBA00022989"/>
    </source>
</evidence>
<dbReference type="PROSITE" id="PS00022">
    <property type="entry name" value="EGF_1"/>
    <property type="match status" value="14"/>
</dbReference>
<dbReference type="PROSITE" id="PS50026">
    <property type="entry name" value="EGF_3"/>
    <property type="match status" value="15"/>
</dbReference>
<evidence type="ECO:0000256" key="15">
    <source>
        <dbReference type="RuleBase" id="RU280815"/>
    </source>
</evidence>